<evidence type="ECO:0000256" key="10">
    <source>
        <dbReference type="SAM" id="MobiDB-lite"/>
    </source>
</evidence>
<dbReference type="Pfam" id="PF00153">
    <property type="entry name" value="Mito_carr"/>
    <property type="match status" value="1"/>
</dbReference>
<evidence type="ECO:0000256" key="3">
    <source>
        <dbReference type="ARBA" id="ARBA00022448"/>
    </source>
</evidence>
<evidence type="ECO:0000256" key="5">
    <source>
        <dbReference type="ARBA" id="ARBA00022737"/>
    </source>
</evidence>
<feature type="region of interest" description="Disordered" evidence="10">
    <location>
        <begin position="61"/>
        <end position="91"/>
    </location>
</feature>
<keyword evidence="3 9" id="KW-0813">Transport</keyword>
<evidence type="ECO:0000256" key="2">
    <source>
        <dbReference type="ARBA" id="ARBA00006375"/>
    </source>
</evidence>
<dbReference type="GO" id="GO:0016020">
    <property type="term" value="C:membrane"/>
    <property type="evidence" value="ECO:0007669"/>
    <property type="project" value="UniProtKB-SubCell"/>
</dbReference>
<evidence type="ECO:0000256" key="8">
    <source>
        <dbReference type="PROSITE-ProRule" id="PRU00282"/>
    </source>
</evidence>
<dbReference type="GO" id="GO:0015217">
    <property type="term" value="F:ADP transmembrane transporter activity"/>
    <property type="evidence" value="ECO:0007669"/>
    <property type="project" value="TreeGrafter"/>
</dbReference>
<keyword evidence="5" id="KW-0677">Repeat</keyword>
<dbReference type="InterPro" id="IPR023395">
    <property type="entry name" value="MCP_dom_sf"/>
</dbReference>
<evidence type="ECO:0000313" key="11">
    <source>
        <dbReference type="EMBL" id="CAJ1933800.1"/>
    </source>
</evidence>
<keyword evidence="6" id="KW-1133">Transmembrane helix</keyword>
<evidence type="ECO:0000256" key="1">
    <source>
        <dbReference type="ARBA" id="ARBA00004141"/>
    </source>
</evidence>
<dbReference type="Gene3D" id="1.50.40.10">
    <property type="entry name" value="Mitochondrial carrier domain"/>
    <property type="match status" value="1"/>
</dbReference>
<evidence type="ECO:0000313" key="12">
    <source>
        <dbReference type="Proteomes" id="UP001295423"/>
    </source>
</evidence>
<accession>A0AAD2CI54</accession>
<gene>
    <name evidence="11" type="ORF">CYCCA115_LOCUS3466</name>
</gene>
<evidence type="ECO:0000256" key="6">
    <source>
        <dbReference type="ARBA" id="ARBA00022989"/>
    </source>
</evidence>
<organism evidence="11 12">
    <name type="scientific">Cylindrotheca closterium</name>
    <dbReference type="NCBI Taxonomy" id="2856"/>
    <lineage>
        <taxon>Eukaryota</taxon>
        <taxon>Sar</taxon>
        <taxon>Stramenopiles</taxon>
        <taxon>Ochrophyta</taxon>
        <taxon>Bacillariophyta</taxon>
        <taxon>Bacillariophyceae</taxon>
        <taxon>Bacillariophycidae</taxon>
        <taxon>Bacillariales</taxon>
        <taxon>Bacillariaceae</taxon>
        <taxon>Cylindrotheca</taxon>
    </lineage>
</organism>
<dbReference type="Proteomes" id="UP001295423">
    <property type="component" value="Unassembled WGS sequence"/>
</dbReference>
<evidence type="ECO:0000256" key="9">
    <source>
        <dbReference type="RuleBase" id="RU000488"/>
    </source>
</evidence>
<keyword evidence="12" id="KW-1185">Reference proteome</keyword>
<dbReference type="InterPro" id="IPR052217">
    <property type="entry name" value="Mito/Peroxisomal_Carrier"/>
</dbReference>
<evidence type="ECO:0008006" key="13">
    <source>
        <dbReference type="Google" id="ProtNLM"/>
    </source>
</evidence>
<evidence type="ECO:0000256" key="7">
    <source>
        <dbReference type="ARBA" id="ARBA00023136"/>
    </source>
</evidence>
<dbReference type="PROSITE" id="PS50920">
    <property type="entry name" value="SOLCAR"/>
    <property type="match status" value="1"/>
</dbReference>
<proteinExistence type="inferred from homology"/>
<dbReference type="PANTHER" id="PTHR45939:SF1">
    <property type="entry name" value="MITOCHONDRIAL THIAMINE PYROPHOSPHATE CARRIER 1-RELATED"/>
    <property type="match status" value="1"/>
</dbReference>
<comment type="similarity">
    <text evidence="2 9">Belongs to the mitochondrial carrier (TC 2.A.29) family.</text>
</comment>
<feature type="repeat" description="Solcar" evidence="8">
    <location>
        <begin position="161"/>
        <end position="243"/>
    </location>
</feature>
<dbReference type="EMBL" id="CAKOGP040000302">
    <property type="protein sequence ID" value="CAJ1933800.1"/>
    <property type="molecule type" value="Genomic_DNA"/>
</dbReference>
<protein>
    <recommendedName>
        <fullName evidence="13">ADP,ATP carrier protein</fullName>
    </recommendedName>
</protein>
<comment type="caution">
    <text evidence="11">The sequence shown here is derived from an EMBL/GenBank/DDBJ whole genome shotgun (WGS) entry which is preliminary data.</text>
</comment>
<keyword evidence="4 8" id="KW-0812">Transmembrane</keyword>
<reference evidence="11" key="1">
    <citation type="submission" date="2023-08" db="EMBL/GenBank/DDBJ databases">
        <authorList>
            <person name="Audoor S."/>
            <person name="Bilcke G."/>
        </authorList>
    </citation>
    <scope>NUCLEOTIDE SEQUENCE</scope>
</reference>
<evidence type="ECO:0000256" key="4">
    <source>
        <dbReference type="ARBA" id="ARBA00022692"/>
    </source>
</evidence>
<dbReference type="PANTHER" id="PTHR45939">
    <property type="entry name" value="PEROXISOMAL MEMBRANE PROTEIN PMP34-RELATED"/>
    <property type="match status" value="1"/>
</dbReference>
<sequence>MMNTLITLPLDVLSSKQLTEVTVDGSAKENSAMDEVWEQLAENDDDKSLSEFKDSSMILIEDSDNDSDMPQGKETEVLESNTTSDQRRSQSLQSFPSFESLDMSAVFKKYYEGKDLNYLKSLWKGLIPALLLCSNPSIHYTAFDLTKVRILERRKQEGYKLSMPEAFLVGLFAKFVATIATYPLIRAKVILMVTSETSLINTLQKSYKEEGIRGLYKGCDWQLLHTILKSALMMMVRERISDSSRRLLVGKEPSRQ</sequence>
<keyword evidence="7 8" id="KW-0472">Membrane</keyword>
<name>A0AAD2CI54_9STRA</name>
<comment type="subcellular location">
    <subcellularLocation>
        <location evidence="1">Membrane</location>
        <topology evidence="1">Multi-pass membrane protein</topology>
    </subcellularLocation>
</comment>
<dbReference type="AlphaFoldDB" id="A0AAD2CI54"/>
<dbReference type="SUPFAM" id="SSF103506">
    <property type="entry name" value="Mitochondrial carrier"/>
    <property type="match status" value="1"/>
</dbReference>
<feature type="compositionally biased region" description="Polar residues" evidence="10">
    <location>
        <begin position="78"/>
        <end position="91"/>
    </location>
</feature>
<dbReference type="InterPro" id="IPR018108">
    <property type="entry name" value="MCP_transmembrane"/>
</dbReference>